<dbReference type="Gene3D" id="3.90.1140.10">
    <property type="entry name" value="Cyclic phosphodiesterase"/>
    <property type="match status" value="1"/>
</dbReference>
<feature type="short sequence motif" description="HXTX 2" evidence="2">
    <location>
        <begin position="130"/>
        <end position="133"/>
    </location>
</feature>
<proteinExistence type="inferred from homology"/>
<dbReference type="PANTHER" id="PTHR35561:SF1">
    <property type="entry name" value="RNA 2',3'-CYCLIC PHOSPHODIESTERASE"/>
    <property type="match status" value="1"/>
</dbReference>
<evidence type="ECO:0000313" key="4">
    <source>
        <dbReference type="Proteomes" id="UP001623041"/>
    </source>
</evidence>
<sequence>MEQRTHFFFAVRIPEETKRIMKDHIEKIKIDLPFSRWVHHQDLHITLAFLGAAAPEKLALAENNIKEVLRDTKAFTLKINKLGIFGQEDSPRVFWADTEESTELKAIRKKVFSACEKAGFQLETRPFRPHITLARKWNGANSFQMELLEVWNKLQPEHLSFQANDVALYRTHLQQTPKYEAITLFPLQT</sequence>
<name>A0ABW8RCF1_9BACI</name>
<comment type="function">
    <text evidence="2">Hydrolyzes RNA 2',3'-cyclic phosphodiester to an RNA 2'-phosphomonoester.</text>
</comment>
<evidence type="ECO:0000256" key="2">
    <source>
        <dbReference type="HAMAP-Rule" id="MF_01940"/>
    </source>
</evidence>
<feature type="active site" description="Proton acceptor" evidence="2">
    <location>
        <position position="130"/>
    </location>
</feature>
<dbReference type="EMBL" id="JBJHQH010000004">
    <property type="protein sequence ID" value="MFK9091135.1"/>
    <property type="molecule type" value="Genomic_DNA"/>
</dbReference>
<comment type="caution">
    <text evidence="3">The sequence shown here is derived from an EMBL/GenBank/DDBJ whole genome shotgun (WGS) entry which is preliminary data.</text>
</comment>
<keyword evidence="4" id="KW-1185">Reference proteome</keyword>
<dbReference type="RefSeq" id="WP_406579826.1">
    <property type="nucleotide sequence ID" value="NZ_JBJHQH010000004.1"/>
</dbReference>
<gene>
    <name evidence="3" type="primary">thpR</name>
    <name evidence="3" type="ORF">ACJEBI_06545</name>
</gene>
<evidence type="ECO:0000313" key="3">
    <source>
        <dbReference type="EMBL" id="MFK9091135.1"/>
    </source>
</evidence>
<dbReference type="Proteomes" id="UP001623041">
    <property type="component" value="Unassembled WGS sequence"/>
</dbReference>
<dbReference type="InterPro" id="IPR009097">
    <property type="entry name" value="Cyclic_Pdiesterase"/>
</dbReference>
<dbReference type="EC" id="3.1.4.58" evidence="2"/>
<evidence type="ECO:0000256" key="1">
    <source>
        <dbReference type="ARBA" id="ARBA00022801"/>
    </source>
</evidence>
<comment type="similarity">
    <text evidence="2">Belongs to the 2H phosphoesterase superfamily. ThpR family.</text>
</comment>
<dbReference type="InterPro" id="IPR004175">
    <property type="entry name" value="RNA_CPDase"/>
</dbReference>
<dbReference type="HAMAP" id="MF_01940">
    <property type="entry name" value="RNA_CPDase"/>
    <property type="match status" value="1"/>
</dbReference>
<dbReference type="NCBIfam" id="TIGR02258">
    <property type="entry name" value="2_5_ligase"/>
    <property type="match status" value="1"/>
</dbReference>
<dbReference type="PANTHER" id="PTHR35561">
    <property type="entry name" value="RNA 2',3'-CYCLIC PHOSPHODIESTERASE"/>
    <property type="match status" value="1"/>
</dbReference>
<feature type="active site" description="Proton donor" evidence="2">
    <location>
        <position position="44"/>
    </location>
</feature>
<feature type="short sequence motif" description="HXTX 1" evidence="2">
    <location>
        <begin position="44"/>
        <end position="47"/>
    </location>
</feature>
<comment type="catalytic activity">
    <reaction evidence="2">
        <text>a 3'-end 2',3'-cyclophospho-ribonucleotide-RNA + H2O = a 3'-end 2'-phospho-ribonucleotide-RNA + H(+)</text>
        <dbReference type="Rhea" id="RHEA:11828"/>
        <dbReference type="Rhea" id="RHEA-COMP:10464"/>
        <dbReference type="Rhea" id="RHEA-COMP:17353"/>
        <dbReference type="ChEBI" id="CHEBI:15377"/>
        <dbReference type="ChEBI" id="CHEBI:15378"/>
        <dbReference type="ChEBI" id="CHEBI:83064"/>
        <dbReference type="ChEBI" id="CHEBI:173113"/>
        <dbReference type="EC" id="3.1.4.58"/>
    </reaction>
</comment>
<organism evidence="3 4">
    <name type="scientific">Bacillus salipaludis</name>
    <dbReference type="NCBI Taxonomy" id="2547811"/>
    <lineage>
        <taxon>Bacteria</taxon>
        <taxon>Bacillati</taxon>
        <taxon>Bacillota</taxon>
        <taxon>Bacilli</taxon>
        <taxon>Bacillales</taxon>
        <taxon>Bacillaceae</taxon>
        <taxon>Bacillus</taxon>
    </lineage>
</organism>
<protein>
    <recommendedName>
        <fullName evidence="2">RNA 2',3'-cyclic phosphodiesterase</fullName>
        <shortName evidence="2">RNA 2',3'-CPDase</shortName>
        <ecNumber evidence="2">3.1.4.58</ecNumber>
    </recommendedName>
</protein>
<keyword evidence="1 2" id="KW-0378">Hydrolase</keyword>
<dbReference type="SUPFAM" id="SSF55144">
    <property type="entry name" value="LigT-like"/>
    <property type="match status" value="1"/>
</dbReference>
<accession>A0ABW8RCF1</accession>
<dbReference type="Pfam" id="PF13563">
    <property type="entry name" value="2_5_RNA_ligase2"/>
    <property type="match status" value="1"/>
</dbReference>
<reference evidence="3 4" key="1">
    <citation type="submission" date="2024-11" db="EMBL/GenBank/DDBJ databases">
        <authorList>
            <person name="Lucas J.A."/>
        </authorList>
    </citation>
    <scope>NUCLEOTIDE SEQUENCE [LARGE SCALE GENOMIC DNA]</scope>
    <source>
        <strain evidence="3 4">Z 5.4</strain>
    </source>
</reference>